<dbReference type="Proteomes" id="UP000184232">
    <property type="component" value="Unassembled WGS sequence"/>
</dbReference>
<sequence>MRYIILLFFTFICYSQNKRDIFIQDSILNTINNKMISKLEYEILKSNVLKLEKEYGYEPEFKYKLIDKSFLFEDFDFFKEELSILVKNYGFQVTFMNENESYYNSIMFGKLSKWFKKMYLKNHLYWLKHNFEKQLDIKTLNELPVKDQVIAKYSADLQNQLNLDSIQKNKFIEITANYYFKNIDDLLYISKKYDELPSTYNLGLVQNYRTVLIHNFRENTNKTWNLLFPYIKKSYMKNQITNVIFQDFDFYCYLKNGFQKFNSFKINQIPPSFRKNGNEIPIEDKEFLESFKKEVNWEN</sequence>
<reference evidence="1 2" key="1">
    <citation type="submission" date="2016-11" db="EMBL/GenBank/DDBJ databases">
        <authorList>
            <person name="Jaros S."/>
            <person name="Januszkiewicz K."/>
            <person name="Wedrychowicz H."/>
        </authorList>
    </citation>
    <scope>NUCLEOTIDE SEQUENCE [LARGE SCALE GENOMIC DNA]</scope>
    <source>
        <strain evidence="1 2">DSM 22807</strain>
    </source>
</reference>
<dbReference type="AlphaFoldDB" id="A0A1M6IQB7"/>
<organism evidence="1 2">
    <name type="scientific">Flavobacterium haoranii</name>
    <dbReference type="NCBI Taxonomy" id="683124"/>
    <lineage>
        <taxon>Bacteria</taxon>
        <taxon>Pseudomonadati</taxon>
        <taxon>Bacteroidota</taxon>
        <taxon>Flavobacteriia</taxon>
        <taxon>Flavobacteriales</taxon>
        <taxon>Flavobacteriaceae</taxon>
        <taxon>Flavobacterium</taxon>
    </lineage>
</organism>
<accession>A0A1M6IQB7</accession>
<dbReference type="STRING" id="683124.SAMN05444337_1838"/>
<proteinExistence type="predicted"/>
<name>A0A1M6IQB7_9FLAO</name>
<keyword evidence="2" id="KW-1185">Reference proteome</keyword>
<dbReference type="EMBL" id="FQZH01000003">
    <property type="protein sequence ID" value="SHJ36617.1"/>
    <property type="molecule type" value="Genomic_DNA"/>
</dbReference>
<evidence type="ECO:0000313" key="2">
    <source>
        <dbReference type="Proteomes" id="UP000184232"/>
    </source>
</evidence>
<gene>
    <name evidence="1" type="ORF">SAMN05444337_1838</name>
</gene>
<protein>
    <submittedName>
        <fullName evidence="1">Uncharacterized protein</fullName>
    </submittedName>
</protein>
<evidence type="ECO:0000313" key="1">
    <source>
        <dbReference type="EMBL" id="SHJ36617.1"/>
    </source>
</evidence>